<reference evidence="11" key="1">
    <citation type="submission" date="2015-01" db="EMBL/GenBank/DDBJ databases">
        <authorList>
            <person name="Aslett M.A."/>
            <person name="De Silva N."/>
        </authorList>
    </citation>
    <scope>NUCLEOTIDE SEQUENCE [LARGE SCALE GENOMIC DNA]</scope>
    <source>
        <strain evidence="11">R28058</strain>
    </source>
</reference>
<keyword evidence="6 8" id="KW-0472">Membrane</keyword>
<feature type="transmembrane region" description="Helical" evidence="8">
    <location>
        <begin position="56"/>
        <end position="74"/>
    </location>
</feature>
<keyword evidence="3" id="KW-0997">Cell inner membrane</keyword>
<dbReference type="EMBL" id="CEKZ01000023">
    <property type="protein sequence ID" value="CEQ05198.1"/>
    <property type="molecule type" value="Genomic_DNA"/>
</dbReference>
<proteinExistence type="inferred from homology"/>
<dbReference type="Pfam" id="PF12821">
    <property type="entry name" value="ThrE_2"/>
    <property type="match status" value="1"/>
</dbReference>
<evidence type="ECO:0000256" key="6">
    <source>
        <dbReference type="ARBA" id="ARBA00023136"/>
    </source>
</evidence>
<dbReference type="RefSeq" id="WP_077066995.1">
    <property type="nucleotide sequence ID" value="NZ_CDNI01000023.1"/>
</dbReference>
<accession>A0A0C7GEK9</accession>
<feature type="transmembrane region" description="Helical" evidence="8">
    <location>
        <begin position="81"/>
        <end position="106"/>
    </location>
</feature>
<keyword evidence="2" id="KW-1003">Cell membrane</keyword>
<comment type="subcellular location">
    <subcellularLocation>
        <location evidence="1">Cell membrane</location>
        <topology evidence="1">Multi-pass membrane protein</topology>
    </subcellularLocation>
</comment>
<evidence type="ECO:0000313" key="11">
    <source>
        <dbReference type="Proteomes" id="UP000049127"/>
    </source>
</evidence>
<name>A0A0C7GEK9_PARSO</name>
<dbReference type="OrthoDB" id="9810047at2"/>
<comment type="similarity">
    <text evidence="7">Belongs to the ThrE exporter (TC 2.A.79) family.</text>
</comment>
<dbReference type="GO" id="GO:0015744">
    <property type="term" value="P:succinate transport"/>
    <property type="evidence" value="ECO:0007669"/>
    <property type="project" value="TreeGrafter"/>
</dbReference>
<feature type="transmembrane region" description="Helical" evidence="8">
    <location>
        <begin position="6"/>
        <end position="24"/>
    </location>
</feature>
<sequence>MSSMPLSLHFVFSFICTIGFSIFLSAPKRSLPYAGLIGAIGWVLYVYLFRVTNNPILSNFIPATIVGVASEVFARYLKQPAIVFVIPGIIPLVPGLGMYNTMLYLVQENYELAASTGATALLVGGAISLGILLVTSFVKTINTIKLKKAISSFNHVITKKDSNYENNIMTEDVSLDNDDDNDENYENEK</sequence>
<feature type="transmembrane region" description="Helical" evidence="8">
    <location>
        <begin position="118"/>
        <end position="138"/>
    </location>
</feature>
<dbReference type="AlphaFoldDB" id="A0A0C7GEK9"/>
<organism evidence="10 11">
    <name type="scientific">Paraclostridium sordellii</name>
    <name type="common">Clostridium sordellii</name>
    <dbReference type="NCBI Taxonomy" id="1505"/>
    <lineage>
        <taxon>Bacteria</taxon>
        <taxon>Bacillati</taxon>
        <taxon>Bacillota</taxon>
        <taxon>Clostridia</taxon>
        <taxon>Peptostreptococcales</taxon>
        <taxon>Peptostreptococcaceae</taxon>
        <taxon>Paraclostridium</taxon>
    </lineage>
</organism>
<evidence type="ECO:0000256" key="7">
    <source>
        <dbReference type="ARBA" id="ARBA00034125"/>
    </source>
</evidence>
<dbReference type="GO" id="GO:0005886">
    <property type="term" value="C:plasma membrane"/>
    <property type="evidence" value="ECO:0007669"/>
    <property type="project" value="UniProtKB-SubCell"/>
</dbReference>
<evidence type="ECO:0000256" key="2">
    <source>
        <dbReference type="ARBA" id="ARBA00022475"/>
    </source>
</evidence>
<protein>
    <submittedName>
        <fullName evidence="10">Membrane protein</fullName>
    </submittedName>
</protein>
<dbReference type="Proteomes" id="UP000049127">
    <property type="component" value="Unassembled WGS sequence"/>
</dbReference>
<dbReference type="PANTHER" id="PTHR34390">
    <property type="entry name" value="UPF0442 PROTEIN YJJB-RELATED"/>
    <property type="match status" value="1"/>
</dbReference>
<evidence type="ECO:0000256" key="5">
    <source>
        <dbReference type="ARBA" id="ARBA00022989"/>
    </source>
</evidence>
<evidence type="ECO:0000256" key="3">
    <source>
        <dbReference type="ARBA" id="ARBA00022519"/>
    </source>
</evidence>
<feature type="domain" description="Threonine/Serine exporter ThrE" evidence="9">
    <location>
        <begin position="10"/>
        <end position="136"/>
    </location>
</feature>
<evidence type="ECO:0000256" key="4">
    <source>
        <dbReference type="ARBA" id="ARBA00022692"/>
    </source>
</evidence>
<gene>
    <name evidence="10" type="primary">yjjB</name>
    <name evidence="10" type="ORF">R28058_29151</name>
</gene>
<evidence type="ECO:0000313" key="10">
    <source>
        <dbReference type="EMBL" id="CEQ05198.1"/>
    </source>
</evidence>
<evidence type="ECO:0000256" key="8">
    <source>
        <dbReference type="SAM" id="Phobius"/>
    </source>
</evidence>
<keyword evidence="4 8" id="KW-0812">Transmembrane</keyword>
<dbReference type="InterPro" id="IPR050539">
    <property type="entry name" value="ThrE_Dicarb/AminoAcid_Exp"/>
</dbReference>
<feature type="transmembrane region" description="Helical" evidence="8">
    <location>
        <begin position="31"/>
        <end position="50"/>
    </location>
</feature>
<evidence type="ECO:0000259" key="9">
    <source>
        <dbReference type="Pfam" id="PF12821"/>
    </source>
</evidence>
<keyword evidence="5 8" id="KW-1133">Transmembrane helix</keyword>
<evidence type="ECO:0000256" key="1">
    <source>
        <dbReference type="ARBA" id="ARBA00004651"/>
    </source>
</evidence>
<dbReference type="InterPro" id="IPR024528">
    <property type="entry name" value="ThrE_2"/>
</dbReference>
<dbReference type="PANTHER" id="PTHR34390:SF1">
    <property type="entry name" value="SUCCINATE TRANSPORTER SUBUNIT YJJB-RELATED"/>
    <property type="match status" value="1"/>
</dbReference>